<proteinExistence type="predicted"/>
<sequence length="382" mass="42345">MRLLLLLQGRSPADQPGYHQALVELQARGVIEAFHCLPYLPSGPEASPDPAHWPALYRRALQIVADEAIDVLMLQWFHGPLADPRPFIAEARRIRPQLLVVTTGGDPYGRWLQRPPASLFQAASQSDMCFLTSMGYMADALIDRGARNVLLMPNGACQVRFSAPGVPVAPPAFDVVFIGSHNGGRNPFTRLSRSGRQRTEMVRQLTRRYGRRFGLFGLNWAGQPAWQGPVAYARQHQAALQGRLQLGGFPGSIAPYYTSDRFYIALASGVPLLDFRVPRVDRLATPDVHWRGYDSLPSLLQAVDRALDLPPEALQAWGQRARDYVLGAHTHAHRTHEMVDLVQALIQARRLGRPMPPPRLRCFAPGVDPAAEAPFAVRGWTG</sequence>
<dbReference type="EMBL" id="JASVDS010000003">
    <property type="protein sequence ID" value="MDL5032966.1"/>
    <property type="molecule type" value="Genomic_DNA"/>
</dbReference>
<dbReference type="Proteomes" id="UP001238603">
    <property type="component" value="Unassembled WGS sequence"/>
</dbReference>
<dbReference type="RefSeq" id="WP_285983194.1">
    <property type="nucleotide sequence ID" value="NZ_JASVDS010000003.1"/>
</dbReference>
<evidence type="ECO:0000313" key="3">
    <source>
        <dbReference type="Proteomes" id="UP001238603"/>
    </source>
</evidence>
<dbReference type="InterPro" id="IPR055259">
    <property type="entry name" value="YkvP/CgeB_Glyco_trans-like"/>
</dbReference>
<accession>A0ABT7LN97</accession>
<name>A0ABT7LN97_9BURK</name>
<gene>
    <name evidence="2" type="ORF">QRD43_13705</name>
</gene>
<protein>
    <submittedName>
        <fullName evidence="2">Glycosyltransferase</fullName>
    </submittedName>
</protein>
<dbReference type="SUPFAM" id="SSF53756">
    <property type="entry name" value="UDP-Glycosyltransferase/glycogen phosphorylase"/>
    <property type="match status" value="1"/>
</dbReference>
<dbReference type="Pfam" id="PF13524">
    <property type="entry name" value="Glyco_trans_1_2"/>
    <property type="match status" value="1"/>
</dbReference>
<organism evidence="2 3">
    <name type="scientific">Roseateles subflavus</name>
    <dbReference type="NCBI Taxonomy" id="3053353"/>
    <lineage>
        <taxon>Bacteria</taxon>
        <taxon>Pseudomonadati</taxon>
        <taxon>Pseudomonadota</taxon>
        <taxon>Betaproteobacteria</taxon>
        <taxon>Burkholderiales</taxon>
        <taxon>Sphaerotilaceae</taxon>
        <taxon>Roseateles</taxon>
    </lineage>
</organism>
<reference evidence="2 3" key="1">
    <citation type="submission" date="2023-06" db="EMBL/GenBank/DDBJ databases">
        <title>Pelomonas sp. APW6 16S ribosomal RNA gene genome sequencing and assembly.</title>
        <authorList>
            <person name="Woo H."/>
        </authorList>
    </citation>
    <scope>NUCLEOTIDE SEQUENCE [LARGE SCALE GENOMIC DNA]</scope>
    <source>
        <strain evidence="2 3">APW6</strain>
    </source>
</reference>
<feature type="domain" description="Spore protein YkvP/CgeB glycosyl transferase-like" evidence="1">
    <location>
        <begin position="199"/>
        <end position="339"/>
    </location>
</feature>
<evidence type="ECO:0000313" key="2">
    <source>
        <dbReference type="EMBL" id="MDL5032966.1"/>
    </source>
</evidence>
<keyword evidence="3" id="KW-1185">Reference proteome</keyword>
<comment type="caution">
    <text evidence="2">The sequence shown here is derived from an EMBL/GenBank/DDBJ whole genome shotgun (WGS) entry which is preliminary data.</text>
</comment>
<evidence type="ECO:0000259" key="1">
    <source>
        <dbReference type="Pfam" id="PF13524"/>
    </source>
</evidence>